<gene>
    <name evidence="1" type="ORF">HEB94_005556</name>
</gene>
<evidence type="ECO:0000313" key="2">
    <source>
        <dbReference type="Proteomes" id="UP000638648"/>
    </source>
</evidence>
<reference evidence="1" key="1">
    <citation type="submission" date="2020-10" db="EMBL/GenBank/DDBJ databases">
        <title>Sequencing the genomes of 1000 actinobacteria strains.</title>
        <authorList>
            <person name="Klenk H.-P."/>
        </authorList>
    </citation>
    <scope>NUCLEOTIDE SEQUENCE</scope>
    <source>
        <strain evidence="1">DSM 45354</strain>
    </source>
</reference>
<evidence type="ECO:0000313" key="1">
    <source>
        <dbReference type="EMBL" id="MBE1608708.1"/>
    </source>
</evidence>
<protein>
    <submittedName>
        <fullName evidence="1">Uncharacterized protein</fullName>
    </submittedName>
</protein>
<sequence>MDPIINDGQARRLAAEWHGGQWTALYSLASSGHIDRDRLRTEISREVQALEHGCPRRDLLALDKYVRHRGDTSTVPGWHRLWDETPVRLDQT</sequence>
<dbReference type="Proteomes" id="UP000638648">
    <property type="component" value="Unassembled WGS sequence"/>
</dbReference>
<name>A0A927N0K0_9ACTN</name>
<dbReference type="RefSeq" id="WP_192752430.1">
    <property type="nucleotide sequence ID" value="NZ_BAABJL010000172.1"/>
</dbReference>
<proteinExistence type="predicted"/>
<organism evidence="1 2">
    <name type="scientific">Actinopolymorpha pittospori</name>
    <dbReference type="NCBI Taxonomy" id="648752"/>
    <lineage>
        <taxon>Bacteria</taxon>
        <taxon>Bacillati</taxon>
        <taxon>Actinomycetota</taxon>
        <taxon>Actinomycetes</taxon>
        <taxon>Propionibacteriales</taxon>
        <taxon>Actinopolymorphaceae</taxon>
        <taxon>Actinopolymorpha</taxon>
    </lineage>
</organism>
<keyword evidence="2" id="KW-1185">Reference proteome</keyword>
<dbReference type="EMBL" id="JADBEM010000001">
    <property type="protein sequence ID" value="MBE1608708.1"/>
    <property type="molecule type" value="Genomic_DNA"/>
</dbReference>
<accession>A0A927N0K0</accession>
<comment type="caution">
    <text evidence="1">The sequence shown here is derived from an EMBL/GenBank/DDBJ whole genome shotgun (WGS) entry which is preliminary data.</text>
</comment>
<dbReference type="AlphaFoldDB" id="A0A927N0K0"/>